<dbReference type="PANTHER" id="PTHR12127:SF7">
    <property type="entry name" value="SD02261P"/>
    <property type="match status" value="1"/>
</dbReference>
<dbReference type="EMBL" id="QXFZ01000955">
    <property type="protein sequence ID" value="KAE9100379.1"/>
    <property type="molecule type" value="Genomic_DNA"/>
</dbReference>
<dbReference type="GO" id="GO:0016020">
    <property type="term" value="C:membrane"/>
    <property type="evidence" value="ECO:0007669"/>
    <property type="project" value="UniProtKB-SubCell"/>
</dbReference>
<dbReference type="AlphaFoldDB" id="A0A6A3K841"/>
<dbReference type="Proteomes" id="UP000440732">
    <property type="component" value="Unassembled WGS sequence"/>
</dbReference>
<dbReference type="EMBL" id="QXGA01000596">
    <property type="protein sequence ID" value="KAE9143730.1"/>
    <property type="molecule type" value="Genomic_DNA"/>
</dbReference>
<name>A0A6A3K841_9STRA</name>
<dbReference type="Proteomes" id="UP000488956">
    <property type="component" value="Unassembled WGS sequence"/>
</dbReference>
<dbReference type="Gene3D" id="1.10.287.70">
    <property type="match status" value="1"/>
</dbReference>
<dbReference type="EMBL" id="QXFW01000912">
    <property type="protein sequence ID" value="KAE9000314.1"/>
    <property type="molecule type" value="Genomic_DNA"/>
</dbReference>
<keyword evidence="18" id="KW-1185">Reference proteome</keyword>
<reference evidence="23 24" key="1">
    <citation type="submission" date="2018-09" db="EMBL/GenBank/DDBJ databases">
        <title>Genomic investigation of the strawberry pathogen Phytophthora fragariae indicates pathogenicity is determined by transcriptional variation in three key races.</title>
        <authorList>
            <person name="Adams T.M."/>
            <person name="Armitage A.D."/>
            <person name="Sobczyk M.K."/>
            <person name="Bates H.J."/>
            <person name="Dunwell J.M."/>
            <person name="Nellist C.F."/>
            <person name="Harrison R.J."/>
        </authorList>
    </citation>
    <scope>NUCLEOTIDE SEQUENCE [LARGE SCALE GENOMIC DNA]</scope>
    <source>
        <strain evidence="15 19">A4</strain>
        <strain evidence="14 20">BC-1</strain>
        <strain evidence="13 18">NOV-27</strain>
        <strain evidence="12 21">NOV-5</strain>
        <strain evidence="10 22">NOV-71</strain>
        <strain evidence="16 24">NOV-77</strain>
        <strain evidence="8 17">NOV-9</strain>
        <strain evidence="11 25">ONT-3</strain>
        <strain evidence="9 23">SCRP245</strain>
    </source>
</reference>
<evidence type="ECO:0000313" key="20">
    <source>
        <dbReference type="Proteomes" id="UP000440367"/>
    </source>
</evidence>
<evidence type="ECO:0000259" key="7">
    <source>
        <dbReference type="Pfam" id="PF08016"/>
    </source>
</evidence>
<accession>A0A6A3K841</accession>
<proteinExistence type="predicted"/>
<evidence type="ECO:0000256" key="6">
    <source>
        <dbReference type="SAM" id="Phobius"/>
    </source>
</evidence>
<feature type="region of interest" description="Disordered" evidence="5">
    <location>
        <begin position="1"/>
        <end position="33"/>
    </location>
</feature>
<evidence type="ECO:0000256" key="5">
    <source>
        <dbReference type="SAM" id="MobiDB-lite"/>
    </source>
</evidence>
<evidence type="ECO:0000256" key="1">
    <source>
        <dbReference type="ARBA" id="ARBA00004141"/>
    </source>
</evidence>
<feature type="transmembrane region" description="Helical" evidence="6">
    <location>
        <begin position="497"/>
        <end position="521"/>
    </location>
</feature>
<keyword evidence="3 6" id="KW-1133">Transmembrane helix</keyword>
<feature type="transmembrane region" description="Helical" evidence="6">
    <location>
        <begin position="266"/>
        <end position="283"/>
    </location>
</feature>
<feature type="transmembrane region" description="Helical" evidence="6">
    <location>
        <begin position="458"/>
        <end position="477"/>
    </location>
</feature>
<evidence type="ECO:0000313" key="8">
    <source>
        <dbReference type="EMBL" id="KAE8933508.1"/>
    </source>
</evidence>
<evidence type="ECO:0000313" key="15">
    <source>
        <dbReference type="EMBL" id="KAE9302058.1"/>
    </source>
</evidence>
<evidence type="ECO:0000313" key="9">
    <source>
        <dbReference type="EMBL" id="KAE9000314.1"/>
    </source>
</evidence>
<feature type="transmembrane region" description="Helical" evidence="6">
    <location>
        <begin position="56"/>
        <end position="77"/>
    </location>
</feature>
<dbReference type="Pfam" id="PF08016">
    <property type="entry name" value="PKD_channel"/>
    <property type="match status" value="1"/>
</dbReference>
<evidence type="ECO:0000313" key="24">
    <source>
        <dbReference type="Proteomes" id="UP000486351"/>
    </source>
</evidence>
<dbReference type="Proteomes" id="UP000440367">
    <property type="component" value="Unassembled WGS sequence"/>
</dbReference>
<evidence type="ECO:0000313" key="10">
    <source>
        <dbReference type="EMBL" id="KAE9100379.1"/>
    </source>
</evidence>
<organism evidence="9 23">
    <name type="scientific">Phytophthora fragariae</name>
    <dbReference type="NCBI Taxonomy" id="53985"/>
    <lineage>
        <taxon>Eukaryota</taxon>
        <taxon>Sar</taxon>
        <taxon>Stramenopiles</taxon>
        <taxon>Oomycota</taxon>
        <taxon>Peronosporomycetes</taxon>
        <taxon>Peronosporales</taxon>
        <taxon>Peronosporaceae</taxon>
        <taxon>Phytophthora</taxon>
    </lineage>
</organism>
<evidence type="ECO:0000256" key="3">
    <source>
        <dbReference type="ARBA" id="ARBA00022989"/>
    </source>
</evidence>
<dbReference type="Proteomes" id="UP000433483">
    <property type="component" value="Unassembled WGS sequence"/>
</dbReference>
<evidence type="ECO:0000256" key="4">
    <source>
        <dbReference type="ARBA" id="ARBA00023136"/>
    </source>
</evidence>
<evidence type="ECO:0000313" key="13">
    <source>
        <dbReference type="EMBL" id="KAE9208101.1"/>
    </source>
</evidence>
<evidence type="ECO:0000313" key="17">
    <source>
        <dbReference type="Proteomes" id="UP000429523"/>
    </source>
</evidence>
<keyword evidence="2 6" id="KW-0812">Transmembrane</keyword>
<dbReference type="EMBL" id="QXFX01000638">
    <property type="protein sequence ID" value="KAE9108728.1"/>
    <property type="molecule type" value="Genomic_DNA"/>
</dbReference>
<gene>
    <name evidence="15" type="ORF">PF001_g14174</name>
    <name evidence="14" type="ORF">PF002_g16229</name>
    <name evidence="13" type="ORF">PF005_g12343</name>
    <name evidence="12" type="ORF">PF006_g11272</name>
    <name evidence="10" type="ORF">PF007_g15541</name>
    <name evidence="16" type="ORF">PF008_g11554</name>
    <name evidence="8" type="ORF">PF009_g16491</name>
    <name evidence="11" type="ORF">PF010_g11802</name>
    <name evidence="9" type="ORF">PF011_g14237</name>
</gene>
<dbReference type="PANTHER" id="PTHR12127">
    <property type="entry name" value="MUCOLIPIN"/>
    <property type="match status" value="1"/>
</dbReference>
<evidence type="ECO:0000313" key="21">
    <source>
        <dbReference type="Proteomes" id="UP000440732"/>
    </source>
</evidence>
<dbReference type="EMBL" id="QXGE01000869">
    <property type="protein sequence ID" value="KAE9302058.1"/>
    <property type="molecule type" value="Genomic_DNA"/>
</dbReference>
<dbReference type="EMBL" id="QXGB01000651">
    <property type="protein sequence ID" value="KAE9208101.1"/>
    <property type="molecule type" value="Genomic_DNA"/>
</dbReference>
<dbReference type="Proteomes" id="UP000429523">
    <property type="component" value="Unassembled WGS sequence"/>
</dbReference>
<dbReference type="Proteomes" id="UP000437068">
    <property type="component" value="Unassembled WGS sequence"/>
</dbReference>
<evidence type="ECO:0000256" key="2">
    <source>
        <dbReference type="ARBA" id="ARBA00022692"/>
    </source>
</evidence>
<comment type="caution">
    <text evidence="9">The sequence shown here is derived from an EMBL/GenBank/DDBJ whole genome shotgun (WGS) entry which is preliminary data.</text>
</comment>
<protein>
    <recommendedName>
        <fullName evidence="7">Polycystin cation channel PKD1/PKD2 domain-containing protein</fullName>
    </recommendedName>
</protein>
<dbReference type="Proteomes" id="UP000460718">
    <property type="component" value="Unassembled WGS sequence"/>
</dbReference>
<evidence type="ECO:0000313" key="11">
    <source>
        <dbReference type="EMBL" id="KAE9108728.1"/>
    </source>
</evidence>
<dbReference type="Proteomes" id="UP000441208">
    <property type="component" value="Unassembled WGS sequence"/>
</dbReference>
<dbReference type="OrthoDB" id="263481at2759"/>
<feature type="transmembrane region" description="Helical" evidence="6">
    <location>
        <begin position="358"/>
        <end position="380"/>
    </location>
</feature>
<dbReference type="EMBL" id="QXGD01000950">
    <property type="protein sequence ID" value="KAE9219305.1"/>
    <property type="molecule type" value="Genomic_DNA"/>
</dbReference>
<evidence type="ECO:0000313" key="12">
    <source>
        <dbReference type="EMBL" id="KAE9143730.1"/>
    </source>
</evidence>
<evidence type="ECO:0000313" key="22">
    <source>
        <dbReference type="Proteomes" id="UP000441208"/>
    </source>
</evidence>
<feature type="transmembrane region" description="Helical" evidence="6">
    <location>
        <begin position="429"/>
        <end position="451"/>
    </location>
</feature>
<dbReference type="Proteomes" id="UP000486351">
    <property type="component" value="Unassembled WGS sequence"/>
</dbReference>
<feature type="compositionally biased region" description="Basic and acidic residues" evidence="5">
    <location>
        <begin position="11"/>
        <end position="29"/>
    </location>
</feature>
<evidence type="ECO:0000313" key="18">
    <source>
        <dbReference type="Proteomes" id="UP000433483"/>
    </source>
</evidence>
<dbReference type="InterPro" id="IPR013122">
    <property type="entry name" value="PKD1_2_channel"/>
</dbReference>
<dbReference type="GO" id="GO:0072345">
    <property type="term" value="F:NAADP-sensitive calcium-release channel activity"/>
    <property type="evidence" value="ECO:0007669"/>
    <property type="project" value="TreeGrafter"/>
</dbReference>
<keyword evidence="4 6" id="KW-0472">Membrane</keyword>
<feature type="domain" description="Polycystin cation channel PKD1/PKD2" evidence="7">
    <location>
        <begin position="391"/>
        <end position="520"/>
    </location>
</feature>
<dbReference type="InterPro" id="IPR039031">
    <property type="entry name" value="Mucolipin"/>
</dbReference>
<dbReference type="EMBL" id="QXGF01001004">
    <property type="protein sequence ID" value="KAE8933508.1"/>
    <property type="molecule type" value="Genomic_DNA"/>
</dbReference>
<evidence type="ECO:0000313" key="25">
    <source>
        <dbReference type="Proteomes" id="UP000488956"/>
    </source>
</evidence>
<evidence type="ECO:0000313" key="23">
    <source>
        <dbReference type="Proteomes" id="UP000460718"/>
    </source>
</evidence>
<comment type="subcellular location">
    <subcellularLocation>
        <location evidence="1">Membrane</location>
        <topology evidence="1">Multi-pass membrane protein</topology>
    </subcellularLocation>
</comment>
<evidence type="ECO:0000313" key="16">
    <source>
        <dbReference type="EMBL" id="KAE9339489.1"/>
    </source>
</evidence>
<sequence>MDPSAAELDEELRRGLLPRNDEENAEASRRPRTSSMGAVERLVLSPWEKWAAHGRFPYKLTLHVALVLLTFAQMQLYDAQNAAYMRASHRNWAFFFLPPAADIGVVPRFQREFYTINRTMQAVHYLRDSYFSIGNESVANYEYLRTRSGEIQPLRLTVERVLPHGELETREYLVSHDDETVGPFDPHLTLWQKKHLFRSLRAVKFSFPLRDRQFGNFYEECFEWKVNVGFQVIESAQIHVQLDDCEVTRCASAHPRPFWATARQTFVWMHAVVAVISIIYMALNLKAIRRSFHVVARARGLLRDHANEQNKIDKGLEDVAAHRDGDDNHPPSFERQREVFGSWTKIPFLLKLKLLNGLQLLVFTSLVLLLASTMWSLLFLEAHMPIRFWHRLLHATALLLLWSCLVGYLEHNQHIYSIVLTLKWGTPRVLQFLVGVSPIFFGYALFGTIYFGNKIQEFGTLSASMITLFSLMNGDIIMDTFDALDLHHFNVSGKVYLYSFISLFMYVVLNIFIAIVEEAFFATQSTRRRLRDLLADPRVSRVNVAKESDISAEMMRVLLQLMDSE</sequence>
<feature type="transmembrane region" description="Helical" evidence="6">
    <location>
        <begin position="392"/>
        <end position="409"/>
    </location>
</feature>
<evidence type="ECO:0000313" key="19">
    <source>
        <dbReference type="Proteomes" id="UP000437068"/>
    </source>
</evidence>
<dbReference type="EMBL" id="QXFY01000621">
    <property type="protein sequence ID" value="KAE9339489.1"/>
    <property type="molecule type" value="Genomic_DNA"/>
</dbReference>
<evidence type="ECO:0000313" key="14">
    <source>
        <dbReference type="EMBL" id="KAE9219305.1"/>
    </source>
</evidence>